<comment type="similarity">
    <text evidence="1">Belongs to the enoyl-CoA hydratase/isomerase family.</text>
</comment>
<protein>
    <recommendedName>
        <fullName evidence="2">enoyl-CoA hydratase</fullName>
        <ecNumber evidence="2">4.2.1.17</ecNumber>
    </recommendedName>
</protein>
<dbReference type="GO" id="GO:0006635">
    <property type="term" value="P:fatty acid beta-oxidation"/>
    <property type="evidence" value="ECO:0007669"/>
    <property type="project" value="TreeGrafter"/>
</dbReference>
<evidence type="ECO:0000256" key="1">
    <source>
        <dbReference type="ARBA" id="ARBA00005254"/>
    </source>
</evidence>
<dbReference type="Proteomes" id="UP001143463">
    <property type="component" value="Unassembled WGS sequence"/>
</dbReference>
<dbReference type="AlphaFoldDB" id="A0A9W6NTN2"/>
<proteinExistence type="inferred from homology"/>
<comment type="catalytic activity">
    <reaction evidence="4">
        <text>a (3S)-3-hydroxyacyl-CoA = a (2E)-enoyl-CoA + H2O</text>
        <dbReference type="Rhea" id="RHEA:16105"/>
        <dbReference type="ChEBI" id="CHEBI:15377"/>
        <dbReference type="ChEBI" id="CHEBI:57318"/>
        <dbReference type="ChEBI" id="CHEBI:58856"/>
        <dbReference type="EC" id="4.2.1.17"/>
    </reaction>
</comment>
<accession>A0A9W6NTN2</accession>
<dbReference type="RefSeq" id="WP_051736623.1">
    <property type="nucleotide sequence ID" value="NZ_BAAAUZ010000013.1"/>
</dbReference>
<sequence>MSPVVTWEDAGAGGAAGVLVATIDRRPANALGPPIIDGLNALLDEVERRDTRVVVLTSAIPGFFAAGADIKHMGAVDAQSFTAYGDLLRGAVERLASADAVSIAAVEGVALGGGLELAMACTMRVSGADAKYGLPEVKLGLIPGAAGTQRLPRLVGRGRAIDIMATARQVPADEAKAIGLVDRLVEAGGARDAALELAGQLSGLSRPALAAVLRTVDAAFDFSFEEGKRYEVAQIQELFEHGEAREGIAAFLEKRAPKFG</sequence>
<dbReference type="FunFam" id="3.90.226.10:FF:000009">
    <property type="entry name" value="Carnitinyl-CoA dehydratase"/>
    <property type="match status" value="1"/>
</dbReference>
<dbReference type="GO" id="GO:0004300">
    <property type="term" value="F:enoyl-CoA hydratase activity"/>
    <property type="evidence" value="ECO:0007669"/>
    <property type="project" value="UniProtKB-EC"/>
</dbReference>
<evidence type="ECO:0000256" key="5">
    <source>
        <dbReference type="ARBA" id="ARBA00023717"/>
    </source>
</evidence>
<dbReference type="InterPro" id="IPR001753">
    <property type="entry name" value="Enoyl-CoA_hydra/iso"/>
</dbReference>
<comment type="catalytic activity">
    <reaction evidence="5">
        <text>a 4-saturated-(3S)-3-hydroxyacyl-CoA = a (3E)-enoyl-CoA + H2O</text>
        <dbReference type="Rhea" id="RHEA:20724"/>
        <dbReference type="ChEBI" id="CHEBI:15377"/>
        <dbReference type="ChEBI" id="CHEBI:58521"/>
        <dbReference type="ChEBI" id="CHEBI:137480"/>
        <dbReference type="EC" id="4.2.1.17"/>
    </reaction>
</comment>
<evidence type="ECO:0000256" key="2">
    <source>
        <dbReference type="ARBA" id="ARBA00012076"/>
    </source>
</evidence>
<dbReference type="Pfam" id="PF00378">
    <property type="entry name" value="ECH_1"/>
    <property type="match status" value="1"/>
</dbReference>
<name>A0A9W6NTN2_9PSEU</name>
<gene>
    <name evidence="6" type="primary">crt_1</name>
    <name evidence="6" type="ORF">GCM10017577_06000</name>
</gene>
<dbReference type="InterPro" id="IPR029045">
    <property type="entry name" value="ClpP/crotonase-like_dom_sf"/>
</dbReference>
<evidence type="ECO:0000313" key="6">
    <source>
        <dbReference type="EMBL" id="GLL09460.1"/>
    </source>
</evidence>
<evidence type="ECO:0000313" key="7">
    <source>
        <dbReference type="Proteomes" id="UP001143463"/>
    </source>
</evidence>
<dbReference type="EMBL" id="BSFQ01000002">
    <property type="protein sequence ID" value="GLL09460.1"/>
    <property type="molecule type" value="Genomic_DNA"/>
</dbReference>
<evidence type="ECO:0000256" key="4">
    <source>
        <dbReference type="ARBA" id="ARBA00023709"/>
    </source>
</evidence>
<dbReference type="PANTHER" id="PTHR11941">
    <property type="entry name" value="ENOYL-COA HYDRATASE-RELATED"/>
    <property type="match status" value="1"/>
</dbReference>
<dbReference type="Gene3D" id="3.90.226.10">
    <property type="entry name" value="2-enoyl-CoA Hydratase, Chain A, domain 1"/>
    <property type="match status" value="1"/>
</dbReference>
<dbReference type="EC" id="4.2.1.17" evidence="2"/>
<dbReference type="SUPFAM" id="SSF52096">
    <property type="entry name" value="ClpP/crotonase"/>
    <property type="match status" value="1"/>
</dbReference>
<comment type="caution">
    <text evidence="6">The sequence shown here is derived from an EMBL/GenBank/DDBJ whole genome shotgun (WGS) entry which is preliminary data.</text>
</comment>
<dbReference type="PANTHER" id="PTHR11941:SF54">
    <property type="entry name" value="ENOYL-COA HYDRATASE, MITOCHONDRIAL"/>
    <property type="match status" value="1"/>
</dbReference>
<evidence type="ECO:0000256" key="3">
    <source>
        <dbReference type="ARBA" id="ARBA00023239"/>
    </source>
</evidence>
<keyword evidence="3" id="KW-0456">Lyase</keyword>
<reference evidence="6" key="2">
    <citation type="submission" date="2023-01" db="EMBL/GenBank/DDBJ databases">
        <authorList>
            <person name="Sun Q."/>
            <person name="Evtushenko L."/>
        </authorList>
    </citation>
    <scope>NUCLEOTIDE SEQUENCE</scope>
    <source>
        <strain evidence="6">VKM Ac-1069</strain>
    </source>
</reference>
<keyword evidence="7" id="KW-1185">Reference proteome</keyword>
<reference evidence="6" key="1">
    <citation type="journal article" date="2014" name="Int. J. Syst. Evol. Microbiol.">
        <title>Complete genome sequence of Corynebacterium casei LMG S-19264T (=DSM 44701T), isolated from a smear-ripened cheese.</title>
        <authorList>
            <consortium name="US DOE Joint Genome Institute (JGI-PGF)"/>
            <person name="Walter F."/>
            <person name="Albersmeier A."/>
            <person name="Kalinowski J."/>
            <person name="Ruckert C."/>
        </authorList>
    </citation>
    <scope>NUCLEOTIDE SEQUENCE</scope>
    <source>
        <strain evidence="6">VKM Ac-1069</strain>
    </source>
</reference>
<dbReference type="CDD" id="cd06558">
    <property type="entry name" value="crotonase-like"/>
    <property type="match status" value="1"/>
</dbReference>
<organism evidence="6 7">
    <name type="scientific">Pseudonocardia halophobica</name>
    <dbReference type="NCBI Taxonomy" id="29401"/>
    <lineage>
        <taxon>Bacteria</taxon>
        <taxon>Bacillati</taxon>
        <taxon>Actinomycetota</taxon>
        <taxon>Actinomycetes</taxon>
        <taxon>Pseudonocardiales</taxon>
        <taxon>Pseudonocardiaceae</taxon>
        <taxon>Pseudonocardia</taxon>
    </lineage>
</organism>